<name>A0A9W9NKM0_9EURO</name>
<evidence type="ECO:0000313" key="2">
    <source>
        <dbReference type="Proteomes" id="UP001150941"/>
    </source>
</evidence>
<evidence type="ECO:0000313" key="1">
    <source>
        <dbReference type="EMBL" id="KAJ5220419.1"/>
    </source>
</evidence>
<keyword evidence="2" id="KW-1185">Reference proteome</keyword>
<comment type="caution">
    <text evidence="1">The sequence shown here is derived from an EMBL/GenBank/DDBJ whole genome shotgun (WGS) entry which is preliminary data.</text>
</comment>
<proteinExistence type="predicted"/>
<dbReference type="RefSeq" id="XP_058327249.1">
    <property type="nucleotide sequence ID" value="XM_058478919.1"/>
</dbReference>
<reference evidence="1" key="2">
    <citation type="journal article" date="2023" name="IMA Fungus">
        <title>Comparative genomic study of the Penicillium genus elucidates a diverse pangenome and 15 lateral gene transfer events.</title>
        <authorList>
            <person name="Petersen C."/>
            <person name="Sorensen T."/>
            <person name="Nielsen M.R."/>
            <person name="Sondergaard T.E."/>
            <person name="Sorensen J.L."/>
            <person name="Fitzpatrick D.A."/>
            <person name="Frisvad J.C."/>
            <person name="Nielsen K.L."/>
        </authorList>
    </citation>
    <scope>NUCLEOTIDE SEQUENCE</scope>
    <source>
        <strain evidence="1">IBT 19713</strain>
    </source>
</reference>
<sequence>MIITLSERTPFANMGMCGLSVLLTVPQLSSKMWRKLNHPGQREMKIYMQTFIAQPNCLCISAALLPQSRPTPPVLTTSKVQNEIVLPTMLALALGIMMWRTLAFTAITHNHLGRQGHIKTSITGPPITIDIIMIITSRTFMDPWSPTHVMIMASIQTRGILIHLTARDAVDIVAHMPSTLWIPLPNVSVKATRLNGLAEFDIGF</sequence>
<dbReference type="GeneID" id="83206222"/>
<protein>
    <submittedName>
        <fullName evidence="1">Uncharacterized protein</fullName>
    </submittedName>
</protein>
<reference evidence="1" key="1">
    <citation type="submission" date="2022-11" db="EMBL/GenBank/DDBJ databases">
        <authorList>
            <person name="Petersen C."/>
        </authorList>
    </citation>
    <scope>NUCLEOTIDE SEQUENCE</scope>
    <source>
        <strain evidence="1">IBT 19713</strain>
    </source>
</reference>
<dbReference type="EMBL" id="JAPQKS010000007">
    <property type="protein sequence ID" value="KAJ5220419.1"/>
    <property type="molecule type" value="Genomic_DNA"/>
</dbReference>
<accession>A0A9W9NKM0</accession>
<dbReference type="AlphaFoldDB" id="A0A9W9NKM0"/>
<organism evidence="1 2">
    <name type="scientific">Penicillium chermesinum</name>
    <dbReference type="NCBI Taxonomy" id="63820"/>
    <lineage>
        <taxon>Eukaryota</taxon>
        <taxon>Fungi</taxon>
        <taxon>Dikarya</taxon>
        <taxon>Ascomycota</taxon>
        <taxon>Pezizomycotina</taxon>
        <taxon>Eurotiomycetes</taxon>
        <taxon>Eurotiomycetidae</taxon>
        <taxon>Eurotiales</taxon>
        <taxon>Aspergillaceae</taxon>
        <taxon>Penicillium</taxon>
    </lineage>
</organism>
<gene>
    <name evidence="1" type="ORF">N7468_009623</name>
</gene>
<dbReference type="Proteomes" id="UP001150941">
    <property type="component" value="Unassembled WGS sequence"/>
</dbReference>